<sequence>MEKTVRYCCVSRGNRVLYIYTKEDQQQDIEELATLCLDNPPLYHKWYFETIGKRTFGFLMEDGFIYFTIVDEGLRSSGVLRFLEHLRDEFKKVTRKGSRGSSFSGLNSLLQEQLVPVISQLINSLEHISYNEWNADTISGLSPSTSQIELTKAPLLGKPSKHDKKKSAKDHVIAMRDLDSNKACELTTQDTSSQGASVGIPQSSAQKDSGGSTMRIRPSSQNIRKKWWRQVKIVLAIDVVVCLVLFIIWLSICGGLGCIR</sequence>
<organism evidence="3 4">
    <name type="scientific">Linum trigynum</name>
    <dbReference type="NCBI Taxonomy" id="586398"/>
    <lineage>
        <taxon>Eukaryota</taxon>
        <taxon>Viridiplantae</taxon>
        <taxon>Streptophyta</taxon>
        <taxon>Embryophyta</taxon>
        <taxon>Tracheophyta</taxon>
        <taxon>Spermatophyta</taxon>
        <taxon>Magnoliopsida</taxon>
        <taxon>eudicotyledons</taxon>
        <taxon>Gunneridae</taxon>
        <taxon>Pentapetalae</taxon>
        <taxon>rosids</taxon>
        <taxon>fabids</taxon>
        <taxon>Malpighiales</taxon>
        <taxon>Linaceae</taxon>
        <taxon>Linum</taxon>
    </lineage>
</organism>
<accession>A0AAV2D3Z3</accession>
<dbReference type="SUPFAM" id="SSF64356">
    <property type="entry name" value="SNARE-like"/>
    <property type="match status" value="1"/>
</dbReference>
<gene>
    <name evidence="3" type="ORF">LTRI10_LOCUS10140</name>
</gene>
<evidence type="ECO:0008006" key="5">
    <source>
        <dbReference type="Google" id="ProtNLM"/>
    </source>
</evidence>
<dbReference type="PANTHER" id="PTHR47461:SF1">
    <property type="entry name" value="PHYTOLONGIN PHYL1.2"/>
    <property type="match status" value="1"/>
</dbReference>
<name>A0AAV2D3Z3_9ROSI</name>
<keyword evidence="2" id="KW-0812">Transmembrane</keyword>
<reference evidence="3 4" key="1">
    <citation type="submission" date="2024-04" db="EMBL/GenBank/DDBJ databases">
        <authorList>
            <person name="Fracassetti M."/>
        </authorList>
    </citation>
    <scope>NUCLEOTIDE SEQUENCE [LARGE SCALE GENOMIC DNA]</scope>
</reference>
<dbReference type="PANTHER" id="PTHR47461">
    <property type="entry name" value="PHYTOLONGIN PHYL1.2"/>
    <property type="match status" value="1"/>
</dbReference>
<dbReference type="AlphaFoldDB" id="A0AAV2D3Z3"/>
<evidence type="ECO:0000256" key="2">
    <source>
        <dbReference type="SAM" id="Phobius"/>
    </source>
</evidence>
<protein>
    <recommendedName>
        <fullName evidence="5">Longin domain-containing protein</fullName>
    </recommendedName>
</protein>
<keyword evidence="2" id="KW-1133">Transmembrane helix</keyword>
<dbReference type="InterPro" id="IPR011012">
    <property type="entry name" value="Longin-like_dom_sf"/>
</dbReference>
<evidence type="ECO:0000313" key="4">
    <source>
        <dbReference type="Proteomes" id="UP001497516"/>
    </source>
</evidence>
<feature type="region of interest" description="Disordered" evidence="1">
    <location>
        <begin position="190"/>
        <end position="218"/>
    </location>
</feature>
<dbReference type="Proteomes" id="UP001497516">
    <property type="component" value="Chromosome 10"/>
</dbReference>
<evidence type="ECO:0000256" key="1">
    <source>
        <dbReference type="SAM" id="MobiDB-lite"/>
    </source>
</evidence>
<dbReference type="InterPro" id="IPR044783">
    <property type="entry name" value="PHYL"/>
</dbReference>
<keyword evidence="4" id="KW-1185">Reference proteome</keyword>
<dbReference type="GO" id="GO:0016020">
    <property type="term" value="C:membrane"/>
    <property type="evidence" value="ECO:0007669"/>
    <property type="project" value="InterPro"/>
</dbReference>
<dbReference type="Gene3D" id="3.30.450.50">
    <property type="entry name" value="Longin domain"/>
    <property type="match status" value="1"/>
</dbReference>
<proteinExistence type="predicted"/>
<keyword evidence="2" id="KW-0472">Membrane</keyword>
<feature type="transmembrane region" description="Helical" evidence="2">
    <location>
        <begin position="233"/>
        <end position="252"/>
    </location>
</feature>
<evidence type="ECO:0000313" key="3">
    <source>
        <dbReference type="EMBL" id="CAL1363920.1"/>
    </source>
</evidence>
<dbReference type="EMBL" id="OZ034814">
    <property type="protein sequence ID" value="CAL1363920.1"/>
    <property type="molecule type" value="Genomic_DNA"/>
</dbReference>